<keyword evidence="4 5" id="KW-0472">Membrane</keyword>
<keyword evidence="5" id="KW-0489">Methyltransferase</keyword>
<comment type="caution">
    <text evidence="7">The sequence shown here is derived from an EMBL/GenBank/DDBJ whole genome shotgun (WGS) entry which is preliminary data.</text>
</comment>
<comment type="similarity">
    <text evidence="5">Belongs to the class VI-like SAM-binding methyltransferase superfamily. Isoprenylcysteine carboxyl methyltransferase family.</text>
</comment>
<keyword evidence="6" id="KW-0732">Signal</keyword>
<organism evidence="7 8">
    <name type="scientific">Rotaria sordida</name>
    <dbReference type="NCBI Taxonomy" id="392033"/>
    <lineage>
        <taxon>Eukaryota</taxon>
        <taxon>Metazoa</taxon>
        <taxon>Spiralia</taxon>
        <taxon>Gnathifera</taxon>
        <taxon>Rotifera</taxon>
        <taxon>Eurotatoria</taxon>
        <taxon>Bdelloidea</taxon>
        <taxon>Philodinida</taxon>
        <taxon>Philodinidae</taxon>
        <taxon>Rotaria</taxon>
    </lineage>
</organism>
<sequence>MQSMSYDICSLFQLFLLLFTNLLFHIGISNPNPSSTDDYVPFENVGSTFLVFSVPKIGQLLTWFSTLYQALYLFLQVFSPASISTLFPQITTSINLLPLTYISILGYVFMIIGGCGRIWCYKILGTYFTFEITIRNNHKLIKSGPYAYVRHPSYTTWIQIQFGPIGFLMLCLLTIWSIKRRVTREEEELAKKFGKEWTDYVSKTNKFIPNII</sequence>
<dbReference type="GO" id="GO:0005789">
    <property type="term" value="C:endoplasmic reticulum membrane"/>
    <property type="evidence" value="ECO:0007669"/>
    <property type="project" value="UniProtKB-SubCell"/>
</dbReference>
<proteinExistence type="inferred from homology"/>
<feature type="transmembrane region" description="Helical" evidence="5">
    <location>
        <begin position="158"/>
        <end position="178"/>
    </location>
</feature>
<keyword evidence="2 5" id="KW-0812">Transmembrane</keyword>
<feature type="transmembrane region" description="Helical" evidence="5">
    <location>
        <begin position="60"/>
        <end position="78"/>
    </location>
</feature>
<feature type="signal peptide" evidence="6">
    <location>
        <begin position="1"/>
        <end position="29"/>
    </location>
</feature>
<keyword evidence="3 5" id="KW-1133">Transmembrane helix</keyword>
<accession>A0A819BB20</accession>
<feature type="transmembrane region" description="Helical" evidence="5">
    <location>
        <begin position="99"/>
        <end position="119"/>
    </location>
</feature>
<keyword evidence="5" id="KW-0256">Endoplasmic reticulum</keyword>
<dbReference type="Gene3D" id="1.20.120.1630">
    <property type="match status" value="1"/>
</dbReference>
<keyword evidence="5" id="KW-0808">Transferase</keyword>
<dbReference type="Proteomes" id="UP000663836">
    <property type="component" value="Unassembled WGS sequence"/>
</dbReference>
<dbReference type="Pfam" id="PF04140">
    <property type="entry name" value="ICMT"/>
    <property type="match status" value="1"/>
</dbReference>
<evidence type="ECO:0000256" key="4">
    <source>
        <dbReference type="ARBA" id="ARBA00023136"/>
    </source>
</evidence>
<dbReference type="PANTHER" id="PTHR12714">
    <property type="entry name" value="PROTEIN-S ISOPRENYLCYSTEINE O-METHYLTRANSFERASE"/>
    <property type="match status" value="1"/>
</dbReference>
<dbReference type="GO" id="GO:0032259">
    <property type="term" value="P:methylation"/>
    <property type="evidence" value="ECO:0007669"/>
    <property type="project" value="UniProtKB-KW"/>
</dbReference>
<evidence type="ECO:0000313" key="8">
    <source>
        <dbReference type="Proteomes" id="UP000663836"/>
    </source>
</evidence>
<protein>
    <recommendedName>
        <fullName evidence="5">Protein-S-isoprenylcysteine O-methyltransferase</fullName>
        <ecNumber evidence="5">2.1.1.100</ecNumber>
    </recommendedName>
</protein>
<dbReference type="InterPro" id="IPR007269">
    <property type="entry name" value="ICMT_MeTrfase"/>
</dbReference>
<dbReference type="PANTHER" id="PTHR12714:SF9">
    <property type="entry name" value="PROTEIN-S-ISOPRENYLCYSTEINE O-METHYLTRANSFERASE"/>
    <property type="match status" value="1"/>
</dbReference>
<evidence type="ECO:0000256" key="6">
    <source>
        <dbReference type="SAM" id="SignalP"/>
    </source>
</evidence>
<gene>
    <name evidence="7" type="ORF">JBS370_LOCUS15190</name>
</gene>
<dbReference type="GO" id="GO:0004671">
    <property type="term" value="F:protein C-terminal S-isoprenylcysteine carboxyl O-methyltransferase activity"/>
    <property type="evidence" value="ECO:0007669"/>
    <property type="project" value="UniProtKB-EC"/>
</dbReference>
<keyword evidence="5" id="KW-0949">S-adenosyl-L-methionine</keyword>
<dbReference type="EC" id="2.1.1.100" evidence="5"/>
<comment type="subcellular location">
    <subcellularLocation>
        <location evidence="5">Endoplasmic reticulum membrane</location>
        <topology evidence="5">Multi-pass membrane protein</topology>
    </subcellularLocation>
    <subcellularLocation>
        <location evidence="1">Membrane</location>
        <topology evidence="1">Multi-pass membrane protein</topology>
    </subcellularLocation>
</comment>
<evidence type="ECO:0000256" key="3">
    <source>
        <dbReference type="ARBA" id="ARBA00022989"/>
    </source>
</evidence>
<dbReference type="EMBL" id="CAJOBD010001432">
    <property type="protein sequence ID" value="CAF3798966.1"/>
    <property type="molecule type" value="Genomic_DNA"/>
</dbReference>
<evidence type="ECO:0000256" key="2">
    <source>
        <dbReference type="ARBA" id="ARBA00022692"/>
    </source>
</evidence>
<evidence type="ECO:0000313" key="7">
    <source>
        <dbReference type="EMBL" id="CAF3798966.1"/>
    </source>
</evidence>
<dbReference type="AlphaFoldDB" id="A0A819BB20"/>
<feature type="chain" id="PRO_5033020196" description="Protein-S-isoprenylcysteine O-methyltransferase" evidence="6">
    <location>
        <begin position="30"/>
        <end position="212"/>
    </location>
</feature>
<name>A0A819BB20_9BILA</name>
<reference evidence="7" key="1">
    <citation type="submission" date="2021-02" db="EMBL/GenBank/DDBJ databases">
        <authorList>
            <person name="Nowell W R."/>
        </authorList>
    </citation>
    <scope>NUCLEOTIDE SEQUENCE</scope>
</reference>
<evidence type="ECO:0000256" key="5">
    <source>
        <dbReference type="RuleBase" id="RU362022"/>
    </source>
</evidence>
<comment type="caution">
    <text evidence="5">Lacks conserved residue(s) required for the propagation of feature annotation.</text>
</comment>
<comment type="catalytic activity">
    <reaction evidence="5">
        <text>[protein]-C-terminal S-[(2E,6E)-farnesyl]-L-cysteine + S-adenosyl-L-methionine = [protein]-C-terminal S-[(2E,6E)-farnesyl]-L-cysteine methyl ester + S-adenosyl-L-homocysteine</text>
        <dbReference type="Rhea" id="RHEA:21672"/>
        <dbReference type="Rhea" id="RHEA-COMP:12125"/>
        <dbReference type="Rhea" id="RHEA-COMP:12126"/>
        <dbReference type="ChEBI" id="CHEBI:57856"/>
        <dbReference type="ChEBI" id="CHEBI:59789"/>
        <dbReference type="ChEBI" id="CHEBI:90510"/>
        <dbReference type="ChEBI" id="CHEBI:90511"/>
        <dbReference type="EC" id="2.1.1.100"/>
    </reaction>
</comment>
<evidence type="ECO:0000256" key="1">
    <source>
        <dbReference type="ARBA" id="ARBA00004141"/>
    </source>
</evidence>